<dbReference type="RefSeq" id="WP_151053934.1">
    <property type="nucleotide sequence ID" value="NZ_CP044222.1"/>
</dbReference>
<dbReference type="SUPFAM" id="SSF53335">
    <property type="entry name" value="S-adenosyl-L-methionine-dependent methyltransferases"/>
    <property type="match status" value="1"/>
</dbReference>
<dbReference type="InterPro" id="IPR029063">
    <property type="entry name" value="SAM-dependent_MTases_sf"/>
</dbReference>
<keyword evidence="2 4" id="KW-0808">Transferase</keyword>
<evidence type="ECO:0000313" key="5">
    <source>
        <dbReference type="Proteomes" id="UP000325606"/>
    </source>
</evidence>
<feature type="domain" description="Methyltransferase" evidence="3">
    <location>
        <begin position="39"/>
        <end position="127"/>
    </location>
</feature>
<evidence type="ECO:0000256" key="1">
    <source>
        <dbReference type="ARBA" id="ARBA00022603"/>
    </source>
</evidence>
<keyword evidence="1 4" id="KW-0489">Methyltransferase</keyword>
<organism evidence="4 5">
    <name type="scientific">Nitrincola iocasae</name>
    <dbReference type="NCBI Taxonomy" id="2614693"/>
    <lineage>
        <taxon>Bacteria</taxon>
        <taxon>Pseudomonadati</taxon>
        <taxon>Pseudomonadota</taxon>
        <taxon>Gammaproteobacteria</taxon>
        <taxon>Oceanospirillales</taxon>
        <taxon>Oceanospirillaceae</taxon>
        <taxon>Nitrincola</taxon>
    </lineage>
</organism>
<dbReference type="Proteomes" id="UP000325606">
    <property type="component" value="Chromosome"/>
</dbReference>
<evidence type="ECO:0000256" key="2">
    <source>
        <dbReference type="ARBA" id="ARBA00022679"/>
    </source>
</evidence>
<dbReference type="Gene3D" id="3.40.50.150">
    <property type="entry name" value="Vaccinia Virus protein VP39"/>
    <property type="match status" value="1"/>
</dbReference>
<dbReference type="GO" id="GO:0008168">
    <property type="term" value="F:methyltransferase activity"/>
    <property type="evidence" value="ECO:0007669"/>
    <property type="project" value="UniProtKB-KW"/>
</dbReference>
<dbReference type="CDD" id="cd02440">
    <property type="entry name" value="AdoMet_MTases"/>
    <property type="match status" value="1"/>
</dbReference>
<dbReference type="EMBL" id="CP044222">
    <property type="protein sequence ID" value="QEW05895.1"/>
    <property type="molecule type" value="Genomic_DNA"/>
</dbReference>
<dbReference type="InterPro" id="IPR041698">
    <property type="entry name" value="Methyltransf_25"/>
</dbReference>
<dbReference type="PANTHER" id="PTHR43861">
    <property type="entry name" value="TRANS-ACONITATE 2-METHYLTRANSFERASE-RELATED"/>
    <property type="match status" value="1"/>
</dbReference>
<proteinExistence type="predicted"/>
<dbReference type="GO" id="GO:0032259">
    <property type="term" value="P:methylation"/>
    <property type="evidence" value="ECO:0007669"/>
    <property type="project" value="UniProtKB-KW"/>
</dbReference>
<evidence type="ECO:0000259" key="3">
    <source>
        <dbReference type="Pfam" id="PF13649"/>
    </source>
</evidence>
<keyword evidence="5" id="KW-1185">Reference proteome</keyword>
<dbReference type="AlphaFoldDB" id="A0A5J6LBE7"/>
<dbReference type="KEGG" id="nik:F5I99_04995"/>
<evidence type="ECO:0000313" key="4">
    <source>
        <dbReference type="EMBL" id="QEW05895.1"/>
    </source>
</evidence>
<dbReference type="Pfam" id="PF13649">
    <property type="entry name" value="Methyltransf_25"/>
    <property type="match status" value="1"/>
</dbReference>
<gene>
    <name evidence="4" type="ORF">F5I99_04995</name>
</gene>
<dbReference type="PANTHER" id="PTHR43861:SF1">
    <property type="entry name" value="TRANS-ACONITATE 2-METHYLTRANSFERASE"/>
    <property type="match status" value="1"/>
</dbReference>
<sequence length="196" mass="22230">MTLDFYNQNAQQFFNDTIQVDMSELYQPFITQVKPNGCILDAGCGSGRDAKAFMELGFRVEAMDASIEMVKLASSYTGLNVKHQTLESVTDIEVYDGIWACASLLHLSEKQLPLVIRQFEAALRPDGVWYMSFKYGDGEREKAGRVFTDMNEARFAALMAQRPNLTVLKQWITEDKRPDRDEQWLNVVVGKSVVKA</sequence>
<name>A0A5J6LBE7_9GAMM</name>
<protein>
    <submittedName>
        <fullName evidence="4">Class I SAM-dependent methyltransferase</fullName>
    </submittedName>
</protein>
<accession>A0A5J6LBE7</accession>
<reference evidence="4 5" key="1">
    <citation type="submission" date="2019-09" db="EMBL/GenBank/DDBJ databases">
        <title>Nitrincola iocasae sp. nov., a bacterium isolated from the sediment collected at a cold seep field in South China Sea.</title>
        <authorList>
            <person name="Zhang H."/>
            <person name="Wang H."/>
            <person name="Li C."/>
        </authorList>
    </citation>
    <scope>NUCLEOTIDE SEQUENCE [LARGE SCALE GENOMIC DNA]</scope>
    <source>
        <strain evidence="4 5">KXZD1103</strain>
    </source>
</reference>